<proteinExistence type="predicted"/>
<keyword evidence="3" id="KW-1185">Reference proteome</keyword>
<sequence>MRQVHSGTFTEAQLPTLVSDSAQPVAEIFHTCPLCDGVPEDVVGSDDMNLLELSQCLQGHIEKHLISLATLSLIWQPLDYSDTPSISEGSSNVALWSTGSVIARNELTNTVSLDFIDRGRVDIIPDPEIDENHAKQAYVVPIDWNEYQIGLTKPQPNVQDHTIASFASHLRKQQQERNTESFRNQSPSSTEDPSLEYSFQPCSYCVDILKIMRNVLNLSTESSAKGIVFEHHATVSILKKSAQDGCSLCGVFSNELDLSPIEKDDIVKYSLSLVWHEREQTRILVLESAQEEIWLELYCDRGKNVETFISTRDY</sequence>
<gene>
    <name evidence="2" type="ORF">NA56DRAFT_189139</name>
</gene>
<evidence type="ECO:0000256" key="1">
    <source>
        <dbReference type="SAM" id="MobiDB-lite"/>
    </source>
</evidence>
<reference evidence="2 3" key="1">
    <citation type="submission" date="2016-05" db="EMBL/GenBank/DDBJ databases">
        <title>A degradative enzymes factory behind the ericoid mycorrhizal symbiosis.</title>
        <authorList>
            <consortium name="DOE Joint Genome Institute"/>
            <person name="Martino E."/>
            <person name="Morin E."/>
            <person name="Grelet G."/>
            <person name="Kuo A."/>
            <person name="Kohler A."/>
            <person name="Daghino S."/>
            <person name="Barry K."/>
            <person name="Choi C."/>
            <person name="Cichocki N."/>
            <person name="Clum A."/>
            <person name="Copeland A."/>
            <person name="Hainaut M."/>
            <person name="Haridas S."/>
            <person name="Labutti K."/>
            <person name="Lindquist E."/>
            <person name="Lipzen A."/>
            <person name="Khouja H.-R."/>
            <person name="Murat C."/>
            <person name="Ohm R."/>
            <person name="Olson A."/>
            <person name="Spatafora J."/>
            <person name="Veneault-Fourrey C."/>
            <person name="Henrissat B."/>
            <person name="Grigoriev I."/>
            <person name="Martin F."/>
            <person name="Perotto S."/>
        </authorList>
    </citation>
    <scope>NUCLEOTIDE SEQUENCE [LARGE SCALE GENOMIC DNA]</scope>
    <source>
        <strain evidence="2 3">UAMH 7357</strain>
    </source>
</reference>
<name>A0A2J6Q0P4_9HELO</name>
<organism evidence="2 3">
    <name type="scientific">Hyaloscypha hepaticicola</name>
    <dbReference type="NCBI Taxonomy" id="2082293"/>
    <lineage>
        <taxon>Eukaryota</taxon>
        <taxon>Fungi</taxon>
        <taxon>Dikarya</taxon>
        <taxon>Ascomycota</taxon>
        <taxon>Pezizomycotina</taxon>
        <taxon>Leotiomycetes</taxon>
        <taxon>Helotiales</taxon>
        <taxon>Hyaloscyphaceae</taxon>
        <taxon>Hyaloscypha</taxon>
    </lineage>
</organism>
<feature type="region of interest" description="Disordered" evidence="1">
    <location>
        <begin position="174"/>
        <end position="195"/>
    </location>
</feature>
<evidence type="ECO:0000313" key="3">
    <source>
        <dbReference type="Proteomes" id="UP000235672"/>
    </source>
</evidence>
<protein>
    <submittedName>
        <fullName evidence="2">Uncharacterized protein</fullName>
    </submittedName>
</protein>
<evidence type="ECO:0000313" key="2">
    <source>
        <dbReference type="EMBL" id="PMD19842.1"/>
    </source>
</evidence>
<dbReference type="EMBL" id="KZ613487">
    <property type="protein sequence ID" value="PMD19842.1"/>
    <property type="molecule type" value="Genomic_DNA"/>
</dbReference>
<feature type="compositionally biased region" description="Polar residues" evidence="1">
    <location>
        <begin position="181"/>
        <end position="192"/>
    </location>
</feature>
<dbReference type="Proteomes" id="UP000235672">
    <property type="component" value="Unassembled WGS sequence"/>
</dbReference>
<accession>A0A2J6Q0P4</accession>
<dbReference type="AlphaFoldDB" id="A0A2J6Q0P4"/>